<evidence type="ECO:0000256" key="9">
    <source>
        <dbReference type="SAM" id="MobiDB-lite"/>
    </source>
</evidence>
<comment type="similarity">
    <text evidence="2">Belongs to the CWC25 family.</text>
</comment>
<protein>
    <recommendedName>
        <fullName evidence="10">CBF1-interacting co-repressor CIR N-terminal domain-containing protein</fullName>
    </recommendedName>
</protein>
<feature type="compositionally biased region" description="Basic residues" evidence="9">
    <location>
        <begin position="253"/>
        <end position="266"/>
    </location>
</feature>
<name>A0A139I7M6_9PEZI</name>
<comment type="caution">
    <text evidence="11">The sequence shown here is derived from an EMBL/GenBank/DDBJ whole genome shotgun (WGS) entry which is preliminary data.</text>
</comment>
<dbReference type="EMBL" id="LFZO01000254">
    <property type="protein sequence ID" value="KXT10542.1"/>
    <property type="molecule type" value="Genomic_DNA"/>
</dbReference>
<evidence type="ECO:0000256" key="8">
    <source>
        <dbReference type="SAM" id="Coils"/>
    </source>
</evidence>
<dbReference type="SMART" id="SM01083">
    <property type="entry name" value="Cir_N"/>
    <property type="match status" value="1"/>
</dbReference>
<dbReference type="PANTHER" id="PTHR16196:SF0">
    <property type="entry name" value="PRE-MRNA-SPLICING FACTOR CWC25 HOMOLOG"/>
    <property type="match status" value="1"/>
</dbReference>
<keyword evidence="7" id="KW-0539">Nucleus</keyword>
<keyword evidence="6" id="KW-0508">mRNA splicing</keyword>
<evidence type="ECO:0000313" key="11">
    <source>
        <dbReference type="EMBL" id="KXT10542.1"/>
    </source>
</evidence>
<feature type="compositionally biased region" description="Basic and acidic residues" evidence="9">
    <location>
        <begin position="201"/>
        <end position="213"/>
    </location>
</feature>
<dbReference type="InterPro" id="IPR022209">
    <property type="entry name" value="CWC25"/>
</dbReference>
<keyword evidence="3" id="KW-0507">mRNA processing</keyword>
<evidence type="ECO:0000256" key="2">
    <source>
        <dbReference type="ARBA" id="ARBA00006695"/>
    </source>
</evidence>
<keyword evidence="4" id="KW-0747">Spliceosome</keyword>
<dbReference type="Pfam" id="PF10197">
    <property type="entry name" value="Cir_N"/>
    <property type="match status" value="1"/>
</dbReference>
<accession>A0A139I7M6</accession>
<dbReference type="OrthoDB" id="21123at2759"/>
<dbReference type="GO" id="GO:0005684">
    <property type="term" value="C:U2-type spliceosomal complex"/>
    <property type="evidence" value="ECO:0007669"/>
    <property type="project" value="TreeGrafter"/>
</dbReference>
<feature type="compositionally biased region" description="Basic and acidic residues" evidence="9">
    <location>
        <begin position="396"/>
        <end position="424"/>
    </location>
</feature>
<evidence type="ECO:0000256" key="3">
    <source>
        <dbReference type="ARBA" id="ARBA00022664"/>
    </source>
</evidence>
<keyword evidence="12" id="KW-1185">Reference proteome</keyword>
<organism evidence="11 12">
    <name type="scientific">Pseudocercospora musae</name>
    <dbReference type="NCBI Taxonomy" id="113226"/>
    <lineage>
        <taxon>Eukaryota</taxon>
        <taxon>Fungi</taxon>
        <taxon>Dikarya</taxon>
        <taxon>Ascomycota</taxon>
        <taxon>Pezizomycotina</taxon>
        <taxon>Dothideomycetes</taxon>
        <taxon>Dothideomycetidae</taxon>
        <taxon>Mycosphaerellales</taxon>
        <taxon>Mycosphaerellaceae</taxon>
        <taxon>Pseudocercospora</taxon>
    </lineage>
</organism>
<feature type="region of interest" description="Disordered" evidence="9">
    <location>
        <begin position="183"/>
        <end position="453"/>
    </location>
</feature>
<reference evidence="11 12" key="1">
    <citation type="submission" date="2015-07" db="EMBL/GenBank/DDBJ databases">
        <title>Comparative genomics of the Sigatoka disease complex on banana suggests a link between parallel evolutionary changes in Pseudocercospora fijiensis and Pseudocercospora eumusae and increased virulence on the banana host.</title>
        <authorList>
            <person name="Chang T.-C."/>
            <person name="Salvucci A."/>
            <person name="Crous P.W."/>
            <person name="Stergiopoulos I."/>
        </authorList>
    </citation>
    <scope>NUCLEOTIDE SEQUENCE [LARGE SCALE GENOMIC DNA]</scope>
    <source>
        <strain evidence="11 12">CBS 116634</strain>
    </source>
</reference>
<dbReference type="InterPro" id="IPR051376">
    <property type="entry name" value="CWC25_splicing_factor"/>
</dbReference>
<dbReference type="InterPro" id="IPR019339">
    <property type="entry name" value="CIR_N_dom"/>
</dbReference>
<dbReference type="PANTHER" id="PTHR16196">
    <property type="entry name" value="CELL CYCLE CONTROL PROTEIN CWF25"/>
    <property type="match status" value="1"/>
</dbReference>
<evidence type="ECO:0000259" key="10">
    <source>
        <dbReference type="SMART" id="SM01083"/>
    </source>
</evidence>
<comment type="subcellular location">
    <subcellularLocation>
        <location evidence="1">Nucleus</location>
    </subcellularLocation>
</comment>
<dbReference type="Pfam" id="PF12542">
    <property type="entry name" value="CWC25"/>
    <property type="match status" value="1"/>
</dbReference>
<feature type="compositionally biased region" description="Basic and acidic residues" evidence="9">
    <location>
        <begin position="282"/>
        <end position="300"/>
    </location>
</feature>
<feature type="compositionally biased region" description="Basic and acidic residues" evidence="9">
    <location>
        <begin position="341"/>
        <end position="369"/>
    </location>
</feature>
<evidence type="ECO:0000256" key="5">
    <source>
        <dbReference type="ARBA" id="ARBA00023054"/>
    </source>
</evidence>
<evidence type="ECO:0000256" key="4">
    <source>
        <dbReference type="ARBA" id="ARBA00022728"/>
    </source>
</evidence>
<proteinExistence type="inferred from homology"/>
<feature type="compositionally biased region" description="Basic residues" evidence="9">
    <location>
        <begin position="214"/>
        <end position="226"/>
    </location>
</feature>
<dbReference type="STRING" id="113226.A0A139I7M6"/>
<evidence type="ECO:0000256" key="6">
    <source>
        <dbReference type="ARBA" id="ARBA00023187"/>
    </source>
</evidence>
<feature type="compositionally biased region" description="Basic and acidic residues" evidence="9">
    <location>
        <begin position="309"/>
        <end position="319"/>
    </location>
</feature>
<feature type="compositionally biased region" description="Low complexity" evidence="9">
    <location>
        <begin position="321"/>
        <end position="333"/>
    </location>
</feature>
<dbReference type="GO" id="GO:0000398">
    <property type="term" value="P:mRNA splicing, via spliceosome"/>
    <property type="evidence" value="ECO:0007669"/>
    <property type="project" value="TreeGrafter"/>
</dbReference>
<feature type="compositionally biased region" description="Basic and acidic residues" evidence="9">
    <location>
        <begin position="243"/>
        <end position="252"/>
    </location>
</feature>
<feature type="coiled-coil region" evidence="8">
    <location>
        <begin position="48"/>
        <end position="75"/>
    </location>
</feature>
<evidence type="ECO:0000256" key="1">
    <source>
        <dbReference type="ARBA" id="ARBA00004123"/>
    </source>
</evidence>
<keyword evidence="5 8" id="KW-0175">Coiled coil</keyword>
<evidence type="ECO:0000256" key="7">
    <source>
        <dbReference type="ARBA" id="ARBA00023242"/>
    </source>
</evidence>
<sequence>MALHSPQSVFFQFLDILTITTYRLDITNMGGDLNLKKSWHPALMSNQRRVYNEELKALEERKKTEQVLKERAEERAIQELERLQEAAGGKKRVDKVDWMYNGPGSGDPGAGGVTEEMEGYLLGKRRLDGLVKRNEGDALKKDAPQDGFMALNSNANSARDIQSKVSNDPMLAIKKQEQAAYEAMMNDPVRRRQLLAAAGKGPDESHDKDNDKERRHRHHRSHRHKHRDDDEDEDRHRRKRRRHSDDYEEDRRERRHRSDRHRRRSRSRDPSRPRSPHFRRRDGHDRDDRRRNRSRRDTPSRSRSPPRKRYPDQRGDRRKSYPSPRRSGSSGSRSRSRSPYRPRDDRSRREDRDSTCSRARNEKPYRSPPEEENDSLADAGKQRKLAEMMSNATEMESERKTRLTELEGKEAKQREKEDRKRSETGKFISSVRRDAEGVDMGRRLKCSARSNDD</sequence>
<dbReference type="Proteomes" id="UP000073492">
    <property type="component" value="Unassembled WGS sequence"/>
</dbReference>
<evidence type="ECO:0000313" key="12">
    <source>
        <dbReference type="Proteomes" id="UP000073492"/>
    </source>
</evidence>
<feature type="domain" description="CBF1-interacting co-repressor CIR N-terminal" evidence="10">
    <location>
        <begin position="38"/>
        <end position="74"/>
    </location>
</feature>
<dbReference type="AlphaFoldDB" id="A0A139I7M6"/>
<feature type="compositionally biased region" description="Basic and acidic residues" evidence="9">
    <location>
        <begin position="431"/>
        <end position="442"/>
    </location>
</feature>
<gene>
    <name evidence="11" type="ORF">AC579_8336</name>
</gene>